<dbReference type="GO" id="GO:0005506">
    <property type="term" value="F:iron ion binding"/>
    <property type="evidence" value="ECO:0007669"/>
    <property type="project" value="InterPro"/>
</dbReference>
<protein>
    <recommendedName>
        <fullName evidence="5">Cytochrome P450</fullName>
    </recommendedName>
</protein>
<evidence type="ECO:0000256" key="2">
    <source>
        <dbReference type="SAM" id="MobiDB-lite"/>
    </source>
</evidence>
<dbReference type="GO" id="GO:0004497">
    <property type="term" value="F:monooxygenase activity"/>
    <property type="evidence" value="ECO:0007669"/>
    <property type="project" value="InterPro"/>
</dbReference>
<proteinExistence type="inferred from homology"/>
<comment type="similarity">
    <text evidence="1">Belongs to the cytochrome P450 family.</text>
</comment>
<evidence type="ECO:0008006" key="5">
    <source>
        <dbReference type="Google" id="ProtNLM"/>
    </source>
</evidence>
<dbReference type="GO" id="GO:0016705">
    <property type="term" value="F:oxidoreductase activity, acting on paired donors, with incorporation or reduction of molecular oxygen"/>
    <property type="evidence" value="ECO:0007669"/>
    <property type="project" value="InterPro"/>
</dbReference>
<gene>
    <name evidence="3" type="ORF">BIV57_04115</name>
</gene>
<dbReference type="PROSITE" id="PS00086">
    <property type="entry name" value="CYTOCHROME_P450"/>
    <property type="match status" value="1"/>
</dbReference>
<accession>A0A1J7BJ85</accession>
<dbReference type="Gene3D" id="1.10.630.10">
    <property type="entry name" value="Cytochrome P450"/>
    <property type="match status" value="1"/>
</dbReference>
<evidence type="ECO:0000313" key="3">
    <source>
        <dbReference type="EMBL" id="OIV38739.1"/>
    </source>
</evidence>
<feature type="compositionally biased region" description="Low complexity" evidence="2">
    <location>
        <begin position="13"/>
        <end position="35"/>
    </location>
</feature>
<dbReference type="EMBL" id="MLCF01000013">
    <property type="protein sequence ID" value="OIV38739.1"/>
    <property type="molecule type" value="Genomic_DNA"/>
</dbReference>
<feature type="region of interest" description="Disordered" evidence="2">
    <location>
        <begin position="1"/>
        <end position="37"/>
    </location>
</feature>
<dbReference type="InterPro" id="IPR002397">
    <property type="entry name" value="Cyt_P450_B"/>
</dbReference>
<comment type="caution">
    <text evidence="3">The sequence shown here is derived from an EMBL/GenBank/DDBJ whole genome shotgun (WGS) entry which is preliminary data.</text>
</comment>
<dbReference type="Proteomes" id="UP000243342">
    <property type="component" value="Unassembled WGS sequence"/>
</dbReference>
<dbReference type="GO" id="GO:0020037">
    <property type="term" value="F:heme binding"/>
    <property type="evidence" value="ECO:0007669"/>
    <property type="project" value="InterPro"/>
</dbReference>
<dbReference type="SUPFAM" id="SSF48264">
    <property type="entry name" value="Cytochrome P450"/>
    <property type="match status" value="1"/>
</dbReference>
<dbReference type="InterPro" id="IPR017972">
    <property type="entry name" value="Cyt_P450_CS"/>
</dbReference>
<organism evidence="3 4">
    <name type="scientific">Mangrovactinospora gilvigrisea</name>
    <dbReference type="NCBI Taxonomy" id="1428644"/>
    <lineage>
        <taxon>Bacteria</taxon>
        <taxon>Bacillati</taxon>
        <taxon>Actinomycetota</taxon>
        <taxon>Actinomycetes</taxon>
        <taxon>Kitasatosporales</taxon>
        <taxon>Streptomycetaceae</taxon>
        <taxon>Mangrovactinospora</taxon>
    </lineage>
</organism>
<dbReference type="PANTHER" id="PTHR46696:SF1">
    <property type="entry name" value="CYTOCHROME P450 YJIB-RELATED"/>
    <property type="match status" value="1"/>
</dbReference>
<dbReference type="PANTHER" id="PTHR46696">
    <property type="entry name" value="P450, PUTATIVE (EUROFUNG)-RELATED"/>
    <property type="match status" value="1"/>
</dbReference>
<dbReference type="InterPro" id="IPR036396">
    <property type="entry name" value="Cyt_P450_sf"/>
</dbReference>
<evidence type="ECO:0000313" key="4">
    <source>
        <dbReference type="Proteomes" id="UP000243342"/>
    </source>
</evidence>
<keyword evidence="4" id="KW-1185">Reference proteome</keyword>
<dbReference type="AlphaFoldDB" id="A0A1J7BJ85"/>
<dbReference type="PRINTS" id="PR00359">
    <property type="entry name" value="BP450"/>
</dbReference>
<name>A0A1J7BJ85_9ACTN</name>
<sequence length="424" mass="45695">MTARHAAPSAGCPHAGVSPSPAAAPAQPIPIHGPQYNADPRATYQALRAAGPIAPVEIAPHVYGQMTTTYRAALHLLRNTPDLFAKDPRHWRDLQQRRLPKDSPAIPMMMPRDNALWMDGASHARLRRTITDSVDLVDTHALTATITRIADHLIDTFAARGQADLVTDFAGALPTLVLVDLLGCPPQLTQRIVVNLDKLFDAAEDAAAANAELSATCLQLTHLKRGQPSADLASWLIGHPEELTDEEMSQQYMLLIGAGSLPCTNLIANALLLLIDDDRFGGNVYDGVQPVSEALDHVLWEDPPVANYCPLYPRRPETYEGIALEPGVPILVSFAAANADPALAASAEQRIGNRAHLAFSAGVHGCPAPDLARIIAETAVERILDRLPDLVLAVPRQTLQRRPATFLSGWASLPVTFTTSRNPL</sequence>
<dbReference type="OrthoDB" id="4133219at2"/>
<dbReference type="STRING" id="1428644.BIV57_04115"/>
<evidence type="ECO:0000256" key="1">
    <source>
        <dbReference type="ARBA" id="ARBA00010617"/>
    </source>
</evidence>
<reference evidence="3 4" key="1">
    <citation type="submission" date="2016-10" db="EMBL/GenBank/DDBJ databases">
        <title>Genome sequence of Streptomyces gilvigriseus MUSC 26.</title>
        <authorList>
            <person name="Lee L.-H."/>
            <person name="Ser H.-L."/>
        </authorList>
    </citation>
    <scope>NUCLEOTIDE SEQUENCE [LARGE SCALE GENOMIC DNA]</scope>
    <source>
        <strain evidence="3 4">MUSC 26</strain>
    </source>
</reference>
<dbReference type="RefSeq" id="WP_071655275.1">
    <property type="nucleotide sequence ID" value="NZ_MLCF01000013.1"/>
</dbReference>